<dbReference type="InterPro" id="IPR036075">
    <property type="entry name" value="ARMT-1-like_metal-bd_sf"/>
</dbReference>
<keyword evidence="4 7" id="KW-0378">Hydrolase</keyword>
<dbReference type="SUPFAM" id="SSF111321">
    <property type="entry name" value="AF1104-like"/>
    <property type="match status" value="1"/>
</dbReference>
<proteinExistence type="inferred from homology"/>
<comment type="function">
    <text evidence="7">Metal-dependent phosphatase that shows phosphatase activity against several substrates, including fructose-1-phosphate and fructose-6-phosphate. Its preference for fructose-1-phosphate, a strong glycating agent that causes DNA damage rather than a canonical yeast metabolite, suggests a damage-control function in hexose phosphate metabolism.</text>
</comment>
<dbReference type="Gene3D" id="3.40.50.10880">
    <property type="entry name" value="Uncharacterised protein PF01937, DUF89, domain 3"/>
    <property type="match status" value="1"/>
</dbReference>
<dbReference type="GO" id="GO:0046872">
    <property type="term" value="F:metal ion binding"/>
    <property type="evidence" value="ECO:0007669"/>
    <property type="project" value="UniProtKB-UniRule"/>
</dbReference>
<evidence type="ECO:0000256" key="6">
    <source>
        <dbReference type="ARBA" id="ARBA00048809"/>
    </source>
</evidence>
<comment type="cofactor">
    <cofactor evidence="7">
        <name>Mn(2+)</name>
        <dbReference type="ChEBI" id="CHEBI:29035"/>
    </cofactor>
    <cofactor evidence="7">
        <name>Ni(2+)</name>
        <dbReference type="ChEBI" id="CHEBI:49786"/>
    </cofactor>
</comment>
<dbReference type="VEuPathDB" id="TriTrypDB:ADEAN_000757400"/>
<dbReference type="PANTHER" id="PTHR12260">
    <property type="entry name" value="DAMAGE-CONTROL PHOSPHATASE ARMT1"/>
    <property type="match status" value="1"/>
</dbReference>
<reference evidence="9 10" key="1">
    <citation type="submission" date="2020-08" db="EMBL/GenBank/DDBJ databases">
        <authorList>
            <person name="Newling K."/>
            <person name="Davey J."/>
            <person name="Forrester S."/>
        </authorList>
    </citation>
    <scope>NUCLEOTIDE SEQUENCE [LARGE SCALE GENOMIC DNA]</scope>
    <source>
        <strain evidence="10">Crithidia deanei Carvalho (ATCC PRA-265)</strain>
    </source>
</reference>
<dbReference type="OrthoDB" id="541375at2759"/>
<evidence type="ECO:0000256" key="7">
    <source>
        <dbReference type="RuleBase" id="RU367030"/>
    </source>
</evidence>
<dbReference type="InterPro" id="IPR039763">
    <property type="entry name" value="ARMT1"/>
</dbReference>
<dbReference type="Proteomes" id="UP000515908">
    <property type="component" value="Chromosome 16"/>
</dbReference>
<keyword evidence="10" id="KW-1185">Reference proteome</keyword>
<evidence type="ECO:0000256" key="2">
    <source>
        <dbReference type="ARBA" id="ARBA00009519"/>
    </source>
</evidence>
<evidence type="ECO:0000256" key="4">
    <source>
        <dbReference type="ARBA" id="ARBA00022801"/>
    </source>
</evidence>
<evidence type="ECO:0000313" key="10">
    <source>
        <dbReference type="Proteomes" id="UP000515908"/>
    </source>
</evidence>
<gene>
    <name evidence="9" type="ORF">ADEAN_000757400</name>
</gene>
<sequence length="581" mass="65854">MHHSEAELEKAKASLDPSKTETFAINTVSPYAMDHPFESQETLLEKGAVGTDGFVVAPAAPHQTVASTESIFTKPLLNRDGIEIQWQHNGASKDTVAMERIPLESILPPAKNNLIPVTDKQTVAPHFTPYQDIFRYEKVEVTSHFIQTRHLTKMIVCAPWEMHYTDPANEQFARTLCSWLLWGNGVDSSMFSPEELRQRLKEQNKKGEKEDGGKQQSGITVEDLRNICRQDEITLNEKKNANVIQNDIPGIVAYLVKHFEKVHASKDGHLVNKIDIVMDNTGVESVADLCFALWFLQNADHPVTKPKVVFHVKPMPYYISDVTPRDFELVFSLLRQEMEKLSATTGESEEERQYNTFIKDQLARFITLAEGYLANGQMVIDADIVWTMPCEVRELPPRIINAYFYTQHIHKHATPEENLRSEVSIFNESSPITSLHQCNKDVIIPKSVLVVFKGDLNYRRVLGDRHWNRIDFNTSNVYSHDDNTESLLHYTFLQDELFQDTPEADDATDPAPGTAVFRNSLSSIVGRYWPIREVPVVTVRTMKSEVSAGVPQAVKLAEDSRQGANPTWRTNGQYGVILLAH</sequence>
<evidence type="ECO:0000313" key="9">
    <source>
        <dbReference type="EMBL" id="CAD2220060.1"/>
    </source>
</evidence>
<evidence type="ECO:0000256" key="5">
    <source>
        <dbReference type="ARBA" id="ARBA00023211"/>
    </source>
</evidence>
<name>A0A7G2CJM8_9TRYP</name>
<evidence type="ECO:0000256" key="3">
    <source>
        <dbReference type="ARBA" id="ARBA00022723"/>
    </source>
</evidence>
<keyword evidence="5 7" id="KW-0464">Manganese</keyword>
<evidence type="ECO:0000259" key="8">
    <source>
        <dbReference type="Pfam" id="PF01937"/>
    </source>
</evidence>
<comment type="catalytic activity">
    <reaction evidence="6 7">
        <text>beta-D-fructose 6-phosphate = dihydroxyacetone + D-glyceraldehyde 3-phosphate</text>
        <dbReference type="Rhea" id="RHEA:28002"/>
        <dbReference type="ChEBI" id="CHEBI:16016"/>
        <dbReference type="ChEBI" id="CHEBI:57634"/>
        <dbReference type="ChEBI" id="CHEBI:59776"/>
    </reaction>
</comment>
<evidence type="ECO:0000256" key="1">
    <source>
        <dbReference type="ARBA" id="ARBA00001326"/>
    </source>
</evidence>
<comment type="similarity">
    <text evidence="2 7">Belongs to the damage-control phosphatase family. Sugar phosphate phosphatase III subfamily.</text>
</comment>
<protein>
    <recommendedName>
        <fullName evidence="7">Sugar phosphate phosphatase</fullName>
        <ecNumber evidence="7">3.1.3.-</ecNumber>
    </recommendedName>
</protein>
<accession>A0A7G2CJM8</accession>
<organism evidence="9 10">
    <name type="scientific">Angomonas deanei</name>
    <dbReference type="NCBI Taxonomy" id="59799"/>
    <lineage>
        <taxon>Eukaryota</taxon>
        <taxon>Discoba</taxon>
        <taxon>Euglenozoa</taxon>
        <taxon>Kinetoplastea</taxon>
        <taxon>Metakinetoplastina</taxon>
        <taxon>Trypanosomatida</taxon>
        <taxon>Trypanosomatidae</taxon>
        <taxon>Strigomonadinae</taxon>
        <taxon>Angomonas</taxon>
    </lineage>
</organism>
<dbReference type="InterPro" id="IPR002791">
    <property type="entry name" value="ARMT1-like_metal-bd"/>
</dbReference>
<dbReference type="GO" id="GO:0006974">
    <property type="term" value="P:DNA damage response"/>
    <property type="evidence" value="ECO:0007669"/>
    <property type="project" value="TreeGrafter"/>
</dbReference>
<keyword evidence="3 7" id="KW-0479">Metal-binding</keyword>
<comment type="catalytic activity">
    <reaction evidence="1 7">
        <text>beta-D-fructose 1-phosphate + H2O = D-fructose + phosphate</text>
        <dbReference type="Rhea" id="RHEA:35603"/>
        <dbReference type="ChEBI" id="CHEBI:15377"/>
        <dbReference type="ChEBI" id="CHEBI:37721"/>
        <dbReference type="ChEBI" id="CHEBI:43474"/>
        <dbReference type="ChEBI" id="CHEBI:138881"/>
    </reaction>
</comment>
<feature type="domain" description="Damage-control phosphatase ARMT1-like metal-binding" evidence="8">
    <location>
        <begin position="151"/>
        <end position="551"/>
    </location>
</feature>
<dbReference type="GO" id="GO:0016791">
    <property type="term" value="F:phosphatase activity"/>
    <property type="evidence" value="ECO:0007669"/>
    <property type="project" value="TreeGrafter"/>
</dbReference>
<dbReference type="EMBL" id="LR877160">
    <property type="protein sequence ID" value="CAD2220060.1"/>
    <property type="molecule type" value="Genomic_DNA"/>
</dbReference>
<dbReference type="Pfam" id="PF01937">
    <property type="entry name" value="ARMT1-like_dom"/>
    <property type="match status" value="1"/>
</dbReference>
<dbReference type="AlphaFoldDB" id="A0A7G2CJM8"/>
<dbReference type="PANTHER" id="PTHR12260:SF6">
    <property type="entry name" value="DAMAGE-CONTROL PHOSPHATASE ARMT1"/>
    <property type="match status" value="1"/>
</dbReference>
<dbReference type="GO" id="GO:0005634">
    <property type="term" value="C:nucleus"/>
    <property type="evidence" value="ECO:0007669"/>
    <property type="project" value="TreeGrafter"/>
</dbReference>
<dbReference type="EC" id="3.1.3.-" evidence="7"/>
<comment type="domain">
    <text evidence="7">Subfamily III proteins have a conserved RTxK motif about 40-50 residues from the C-terminus; the threonine may be replaced by serine or cysteine.</text>
</comment>